<dbReference type="EMBL" id="SNXZ01000003">
    <property type="protein sequence ID" value="TDP97676.1"/>
    <property type="molecule type" value="Genomic_DNA"/>
</dbReference>
<comment type="caution">
    <text evidence="1">The sequence shown here is derived from an EMBL/GenBank/DDBJ whole genome shotgun (WGS) entry which is preliminary data.</text>
</comment>
<dbReference type="RefSeq" id="WP_133850843.1">
    <property type="nucleotide sequence ID" value="NZ_SNXZ01000003.1"/>
</dbReference>
<evidence type="ECO:0000313" key="2">
    <source>
        <dbReference type="Proteomes" id="UP000295444"/>
    </source>
</evidence>
<accession>A0A4R6SF13</accession>
<dbReference type="AlphaFoldDB" id="A0A4R6SF13"/>
<name>A0A4R6SF13_LABRH</name>
<dbReference type="Proteomes" id="UP000295444">
    <property type="component" value="Unassembled WGS sequence"/>
</dbReference>
<reference evidence="1 2" key="1">
    <citation type="submission" date="2019-03" db="EMBL/GenBank/DDBJ databases">
        <title>Genomic Encyclopedia of Type Strains, Phase IV (KMG-IV): sequencing the most valuable type-strain genomes for metagenomic binning, comparative biology and taxonomic classification.</title>
        <authorList>
            <person name="Goeker M."/>
        </authorList>
    </citation>
    <scope>NUCLEOTIDE SEQUENCE [LARGE SCALE GENOMIC DNA]</scope>
    <source>
        <strain evidence="1 2">DSM 45361</strain>
    </source>
</reference>
<organism evidence="1 2">
    <name type="scientific">Labedaea rhizosphaerae</name>
    <dbReference type="NCBI Taxonomy" id="598644"/>
    <lineage>
        <taxon>Bacteria</taxon>
        <taxon>Bacillati</taxon>
        <taxon>Actinomycetota</taxon>
        <taxon>Actinomycetes</taxon>
        <taxon>Pseudonocardiales</taxon>
        <taxon>Pseudonocardiaceae</taxon>
        <taxon>Labedaea</taxon>
    </lineage>
</organism>
<keyword evidence="2" id="KW-1185">Reference proteome</keyword>
<protein>
    <submittedName>
        <fullName evidence="1">Uncharacterized protein</fullName>
    </submittedName>
</protein>
<evidence type="ECO:0000313" key="1">
    <source>
        <dbReference type="EMBL" id="TDP97676.1"/>
    </source>
</evidence>
<proteinExistence type="predicted"/>
<gene>
    <name evidence="1" type="ORF">EV186_103640</name>
</gene>
<sequence length="88" mass="9877">MAKITVEIPDELVARFEAAQKAYDELPKLDQDGARWARAEVFRELAIVADLMGGVLGGTPVLRRMCTAAWARWDGQAARWAEHAERRP</sequence>